<keyword evidence="2" id="KW-1185">Reference proteome</keyword>
<comment type="caution">
    <text evidence="1">The sequence shown here is derived from an EMBL/GenBank/DDBJ whole genome shotgun (WGS) entry which is preliminary data.</text>
</comment>
<dbReference type="Proteomes" id="UP000593567">
    <property type="component" value="Unassembled WGS sequence"/>
</dbReference>
<gene>
    <name evidence="1" type="ORF">EB796_009622</name>
</gene>
<dbReference type="EMBL" id="VXIV02001537">
    <property type="protein sequence ID" value="KAF6032056.1"/>
    <property type="molecule type" value="Genomic_DNA"/>
</dbReference>
<evidence type="ECO:0000313" key="2">
    <source>
        <dbReference type="Proteomes" id="UP000593567"/>
    </source>
</evidence>
<protein>
    <submittedName>
        <fullName evidence="1">Uncharacterized protein</fullName>
    </submittedName>
</protein>
<sequence>MLETQELHCFWSHNLYSNTEKILNRSVTFLSTVVSALAAHNDIYTASSTLDTYGRYLWKTGYKAKQC</sequence>
<name>A0A7J7K3A9_BUGNE</name>
<accession>A0A7J7K3A9</accession>
<evidence type="ECO:0000313" key="1">
    <source>
        <dbReference type="EMBL" id="KAF6032056.1"/>
    </source>
</evidence>
<dbReference type="AlphaFoldDB" id="A0A7J7K3A9"/>
<proteinExistence type="predicted"/>
<reference evidence="1" key="1">
    <citation type="submission" date="2020-06" db="EMBL/GenBank/DDBJ databases">
        <title>Draft genome of Bugula neritina, a colonial animal packing powerful symbionts and potential medicines.</title>
        <authorList>
            <person name="Rayko M."/>
        </authorList>
    </citation>
    <scope>NUCLEOTIDE SEQUENCE [LARGE SCALE GENOMIC DNA]</scope>
    <source>
        <strain evidence="1">Kwan_BN1</strain>
    </source>
</reference>
<organism evidence="1 2">
    <name type="scientific">Bugula neritina</name>
    <name type="common">Brown bryozoan</name>
    <name type="synonym">Sertularia neritina</name>
    <dbReference type="NCBI Taxonomy" id="10212"/>
    <lineage>
        <taxon>Eukaryota</taxon>
        <taxon>Metazoa</taxon>
        <taxon>Spiralia</taxon>
        <taxon>Lophotrochozoa</taxon>
        <taxon>Bryozoa</taxon>
        <taxon>Gymnolaemata</taxon>
        <taxon>Cheilostomatida</taxon>
        <taxon>Flustrina</taxon>
        <taxon>Buguloidea</taxon>
        <taxon>Bugulidae</taxon>
        <taxon>Bugula</taxon>
    </lineage>
</organism>